<comment type="caution">
    <text evidence="2">The sequence shown here is derived from an EMBL/GenBank/DDBJ whole genome shotgun (WGS) entry which is preliminary data.</text>
</comment>
<dbReference type="InterPro" id="IPR029058">
    <property type="entry name" value="AB_hydrolase_fold"/>
</dbReference>
<sequence length="104" mass="12345">MIDWKYYEVMYGERYMDTPESNPEGYKNSALTNYADKLDGRLLIIQGYQDATVVPQHSLSFLEASIKAGKLVDYFMYPNHEHNVRGKDRLHLYRMIDQYFTDHL</sequence>
<dbReference type="Gene3D" id="3.40.50.1820">
    <property type="entry name" value="alpha/beta hydrolase"/>
    <property type="match status" value="1"/>
</dbReference>
<name>A0A645C3X6_9ZZZZ</name>
<dbReference type="GO" id="GO:0008239">
    <property type="term" value="F:dipeptidyl-peptidase activity"/>
    <property type="evidence" value="ECO:0007669"/>
    <property type="project" value="TreeGrafter"/>
</dbReference>
<evidence type="ECO:0000259" key="1">
    <source>
        <dbReference type="Pfam" id="PF00326"/>
    </source>
</evidence>
<feature type="domain" description="Peptidase S9 prolyl oligopeptidase catalytic" evidence="1">
    <location>
        <begin position="2"/>
        <end position="104"/>
    </location>
</feature>
<gene>
    <name evidence="2" type="primary">ptpA_16</name>
    <name evidence="2" type="ORF">SDC9_118878</name>
</gene>
<dbReference type="GO" id="GO:0008236">
    <property type="term" value="F:serine-type peptidase activity"/>
    <property type="evidence" value="ECO:0007669"/>
    <property type="project" value="InterPro"/>
</dbReference>
<dbReference type="SUPFAM" id="SSF53474">
    <property type="entry name" value="alpha/beta-Hydrolases"/>
    <property type="match status" value="1"/>
</dbReference>
<organism evidence="2">
    <name type="scientific">bioreactor metagenome</name>
    <dbReference type="NCBI Taxonomy" id="1076179"/>
    <lineage>
        <taxon>unclassified sequences</taxon>
        <taxon>metagenomes</taxon>
        <taxon>ecological metagenomes</taxon>
    </lineage>
</organism>
<dbReference type="InterPro" id="IPR001375">
    <property type="entry name" value="Peptidase_S9_cat"/>
</dbReference>
<dbReference type="EC" id="3.4.14.12" evidence="2"/>
<evidence type="ECO:0000313" key="2">
    <source>
        <dbReference type="EMBL" id="MPM71907.1"/>
    </source>
</evidence>
<proteinExistence type="predicted"/>
<protein>
    <submittedName>
        <fullName evidence="2">Prolyl tripeptidyl peptidase</fullName>
        <ecNumber evidence="2">3.4.14.12</ecNumber>
    </submittedName>
</protein>
<dbReference type="Pfam" id="PF00326">
    <property type="entry name" value="Peptidase_S9"/>
    <property type="match status" value="1"/>
</dbReference>
<reference evidence="2" key="1">
    <citation type="submission" date="2019-08" db="EMBL/GenBank/DDBJ databases">
        <authorList>
            <person name="Kucharzyk K."/>
            <person name="Murdoch R.W."/>
            <person name="Higgins S."/>
            <person name="Loffler F."/>
        </authorList>
    </citation>
    <scope>NUCLEOTIDE SEQUENCE</scope>
</reference>
<dbReference type="EMBL" id="VSSQ01024407">
    <property type="protein sequence ID" value="MPM71907.1"/>
    <property type="molecule type" value="Genomic_DNA"/>
</dbReference>
<dbReference type="InterPro" id="IPR050278">
    <property type="entry name" value="Serine_Prot_S9B/DPPIV"/>
</dbReference>
<dbReference type="AlphaFoldDB" id="A0A645C3X6"/>
<dbReference type="GO" id="GO:0006508">
    <property type="term" value="P:proteolysis"/>
    <property type="evidence" value="ECO:0007669"/>
    <property type="project" value="InterPro"/>
</dbReference>
<accession>A0A645C3X6</accession>
<dbReference type="PANTHER" id="PTHR11731">
    <property type="entry name" value="PROTEASE FAMILY S9B,C DIPEPTIDYL-PEPTIDASE IV-RELATED"/>
    <property type="match status" value="1"/>
</dbReference>
<dbReference type="PANTHER" id="PTHR11731:SF193">
    <property type="entry name" value="DIPEPTIDYL PEPTIDASE 9"/>
    <property type="match status" value="1"/>
</dbReference>
<keyword evidence="2" id="KW-0378">Hydrolase</keyword>